<dbReference type="InterPro" id="IPR051325">
    <property type="entry name" value="Nudix_hydrolase_domain"/>
</dbReference>
<dbReference type="PROSITE" id="PS51462">
    <property type="entry name" value="NUDIX"/>
    <property type="match status" value="1"/>
</dbReference>
<reference evidence="3" key="1">
    <citation type="journal article" date="2014" name="Front. Microbiol.">
        <title>High frequency of phylogenetically diverse reductive dehalogenase-homologous genes in deep subseafloor sedimentary metagenomes.</title>
        <authorList>
            <person name="Kawai M."/>
            <person name="Futagami T."/>
            <person name="Toyoda A."/>
            <person name="Takaki Y."/>
            <person name="Nishi S."/>
            <person name="Hori S."/>
            <person name="Arai W."/>
            <person name="Tsubouchi T."/>
            <person name="Morono Y."/>
            <person name="Uchiyama I."/>
            <person name="Ito T."/>
            <person name="Fujiyama A."/>
            <person name="Inagaki F."/>
            <person name="Takami H."/>
        </authorList>
    </citation>
    <scope>NUCLEOTIDE SEQUENCE</scope>
    <source>
        <strain evidence="3">Expedition CK06-06</strain>
    </source>
</reference>
<organism evidence="3">
    <name type="scientific">marine sediment metagenome</name>
    <dbReference type="NCBI Taxonomy" id="412755"/>
    <lineage>
        <taxon>unclassified sequences</taxon>
        <taxon>metagenomes</taxon>
        <taxon>ecological metagenomes</taxon>
    </lineage>
</organism>
<accession>X1HJC2</accession>
<proteinExistence type="predicted"/>
<dbReference type="PROSITE" id="PS00893">
    <property type="entry name" value="NUDIX_BOX"/>
    <property type="match status" value="1"/>
</dbReference>
<dbReference type="InterPro" id="IPR020084">
    <property type="entry name" value="NUDIX_hydrolase_CS"/>
</dbReference>
<gene>
    <name evidence="3" type="ORF">S03H2_21574</name>
</gene>
<protein>
    <recommendedName>
        <fullName evidence="2">Nudix hydrolase domain-containing protein</fullName>
    </recommendedName>
</protein>
<feature type="non-terminal residue" evidence="3">
    <location>
        <position position="86"/>
    </location>
</feature>
<dbReference type="GO" id="GO:0006167">
    <property type="term" value="P:AMP biosynthetic process"/>
    <property type="evidence" value="ECO:0007669"/>
    <property type="project" value="TreeGrafter"/>
</dbReference>
<dbReference type="GO" id="GO:0004081">
    <property type="term" value="F:bis(5'-nucleosyl)-tetraphosphatase (asymmetrical) activity"/>
    <property type="evidence" value="ECO:0007669"/>
    <property type="project" value="TreeGrafter"/>
</dbReference>
<dbReference type="InterPro" id="IPR015797">
    <property type="entry name" value="NUDIX_hydrolase-like_dom_sf"/>
</dbReference>
<name>X1HJC2_9ZZZZ</name>
<dbReference type="InterPro" id="IPR020476">
    <property type="entry name" value="Nudix_hydrolase"/>
</dbReference>
<dbReference type="EMBL" id="BARU01011501">
    <property type="protein sequence ID" value="GAH45418.1"/>
    <property type="molecule type" value="Genomic_DNA"/>
</dbReference>
<keyword evidence="1" id="KW-0378">Hydrolase</keyword>
<feature type="domain" description="Nudix hydrolase" evidence="2">
    <location>
        <begin position="1"/>
        <end position="86"/>
    </location>
</feature>
<evidence type="ECO:0000259" key="2">
    <source>
        <dbReference type="PROSITE" id="PS51462"/>
    </source>
</evidence>
<dbReference type="InterPro" id="IPR000086">
    <property type="entry name" value="NUDIX_hydrolase_dom"/>
</dbReference>
<dbReference type="SUPFAM" id="SSF55811">
    <property type="entry name" value="Nudix"/>
    <property type="match status" value="1"/>
</dbReference>
<evidence type="ECO:0000256" key="1">
    <source>
        <dbReference type="ARBA" id="ARBA00022801"/>
    </source>
</evidence>
<dbReference type="Pfam" id="PF00293">
    <property type="entry name" value="NUDIX"/>
    <property type="match status" value="1"/>
</dbReference>
<sequence>MILSAGIVVVRKETKEWKYLFLRAYKNWDFPKGIVESTETPIETAKREVKEETGITDLNFRWGDIFKETLPYSGGKKIARYYIAET</sequence>
<dbReference type="PANTHER" id="PTHR21340">
    <property type="entry name" value="DIADENOSINE 5,5-P1,P4-TETRAPHOSPHATE PYROPHOSPHOHYDROLASE MUTT"/>
    <property type="match status" value="1"/>
</dbReference>
<dbReference type="PANTHER" id="PTHR21340:SF0">
    <property type="entry name" value="BIS(5'-NUCLEOSYL)-TETRAPHOSPHATASE [ASYMMETRICAL]"/>
    <property type="match status" value="1"/>
</dbReference>
<dbReference type="PRINTS" id="PR00502">
    <property type="entry name" value="NUDIXFAMILY"/>
</dbReference>
<dbReference type="AlphaFoldDB" id="X1HJC2"/>
<evidence type="ECO:0000313" key="3">
    <source>
        <dbReference type="EMBL" id="GAH45418.1"/>
    </source>
</evidence>
<dbReference type="GO" id="GO:0006754">
    <property type="term" value="P:ATP biosynthetic process"/>
    <property type="evidence" value="ECO:0007669"/>
    <property type="project" value="TreeGrafter"/>
</dbReference>
<dbReference type="Gene3D" id="3.90.79.10">
    <property type="entry name" value="Nucleoside Triphosphate Pyrophosphohydrolase"/>
    <property type="match status" value="1"/>
</dbReference>
<comment type="caution">
    <text evidence="3">The sequence shown here is derived from an EMBL/GenBank/DDBJ whole genome shotgun (WGS) entry which is preliminary data.</text>
</comment>